<dbReference type="PANTHER" id="PTHR31434:SF2">
    <property type="entry name" value="S PHASE CYCLIN A-ASSOCIATED PROTEIN IN THE ENDOPLASMIC RETICULUM"/>
    <property type="match status" value="1"/>
</dbReference>
<feature type="compositionally biased region" description="Polar residues" evidence="1">
    <location>
        <begin position="89"/>
        <end position="98"/>
    </location>
</feature>
<organism evidence="3 4">
    <name type="scientific">Brachionus plicatilis</name>
    <name type="common">Marine rotifer</name>
    <name type="synonym">Brachionus muelleri</name>
    <dbReference type="NCBI Taxonomy" id="10195"/>
    <lineage>
        <taxon>Eukaryota</taxon>
        <taxon>Metazoa</taxon>
        <taxon>Spiralia</taxon>
        <taxon>Gnathifera</taxon>
        <taxon>Rotifera</taxon>
        <taxon>Eurotatoria</taxon>
        <taxon>Monogononta</taxon>
        <taxon>Pseudotrocha</taxon>
        <taxon>Ploima</taxon>
        <taxon>Brachionidae</taxon>
        <taxon>Brachionus</taxon>
    </lineage>
</organism>
<dbReference type="InterPro" id="IPR032446">
    <property type="entry name" value="SCAPER_N"/>
</dbReference>
<evidence type="ECO:0000259" key="2">
    <source>
        <dbReference type="PROSITE" id="PS00028"/>
    </source>
</evidence>
<dbReference type="Proteomes" id="UP000276133">
    <property type="component" value="Unassembled WGS sequence"/>
</dbReference>
<dbReference type="EMBL" id="REGN01000739">
    <property type="protein sequence ID" value="RNA39548.1"/>
    <property type="molecule type" value="Genomic_DNA"/>
</dbReference>
<name>A0A3M7SVC9_BRAPC</name>
<dbReference type="GO" id="GO:0003676">
    <property type="term" value="F:nucleic acid binding"/>
    <property type="evidence" value="ECO:0007669"/>
    <property type="project" value="InterPro"/>
</dbReference>
<keyword evidence="4" id="KW-1185">Reference proteome</keyword>
<sequence>MSNLDNLIRYINEGELLSKEYEARMSVLMSGINSNLDQNLRKGKKKIMQHNLTQQSTRGQANGLVNEKSATFLTEEILNLSLERAKSKISTNSSQSDIVSAEKRPNKNKFRQKQQQTTKKPKELQKKTKKNGTICVSTKIEATSSTTTPSSNDSYKNQNASVKKPDIRSRYWAYLFDNLKRAVDEIYQTCENDENVNECKEVILILENCVHDFRSLISRIQTIREHEKLKANQKPVAWEVRKSSPRKTNNLVNYSSSQFSEVQDYNKEINNYRDQSTIGFRDFNPGQNLENCFGKNFYEYNDEDSYFDEFDFDKTNNDPIDLLNHETFSDLQSINTDDVSFNTTSPFMAQSLSNIPPSSINHLSVQTNYFNSLLNQQPWITNLNPIQLSLMQCQSLNQNQLMSYSNIISNPSELSPFNYNLANPSQAFNSGLLNESFENVSLYDDSFRNFTVKNAKQNEVDDEQGADDEDDEAEEVDDEDDVLGYEFLKKTKLSKRNANQRHDNILKFYEEEEKTIVMEIKQDEKLLSFLNEEAKLTKQLSFDQLMHFSHQYDIIKDKGSKDNMANDYENEDLVNSKFSTDLENNDTERNTPLIDFWKKVNHQDDGDYELESNRTPGRAIHVHEKLMSMPRKESPNERRRKHEEKQARAQEKREQFYQERLNKLRELTKKIEKVSDLKKKLLRTKKATLLAKLERAEEKRQYLLNLKATKAAAEEQKAHEIAFINNLAAQNRKLSILEKHERRNEVIKHNIEEERLRKQEEQKAKEQAAELRRKKLENQRMAKITEIMEKRKQKQSKIEQTQLEKEKERMETARAKVKSREMKLARKEAQFQANKQQVKKRLMQKQEEWGKRHELNLEEIRKKAFEMSVMHFSGEDNSGEAPAPHPYDKPKYCKVCNVTINSEVQLKSHLRGLKHQQVMNESNQGKNLTRSEIEEYNLNCIIDIPKENNDKESLASEERKRQLKKRLKKLKAKLCSKGSEYENNNQDNLTPGEVSSLKGLKNSKVPKLVKEMEKNAYNIPMLSKHSSEMVRIIQKNSLEATLFRQVNGPSIIIKLLEQVSLLSAQQPTAEINSKCANNLISILVNVVQNCLNSSIDFVLSNKLMSLVEILNDHSNIMLLDITGFDFGSTSSNKNKISNNWLICSSLFELISSIFSSLNSEFGKINMQHQSCDSSSISTDEDCKKIDHVFFIQRATDLAGLMISYGLVDTLSIFFSNIRGPLDNDQHMAEILKSCLKFLVEITKFSNKRKYSETFTDKKSDDSTGIINTLKATNLANIVSMLYGMLHKDASTPVKLSQLNCQSMKKLSTNTFGLCLLSLKLLNQILVLDLTLFQNVLGEDSLSLQVRHICSYLIWYFKTYSSEDLLHEVILLIGYFTALNSENQRKIVLGTPPTILQQLCNLPFNYFSDKRLVSILFPTLISCCFNNEKNKSVLTNELSADMLVNFIQEKLGYNEEKTFLFSSNLDKFQFDKRFPSKLWQEAINYFTITD</sequence>
<evidence type="ECO:0000313" key="3">
    <source>
        <dbReference type="EMBL" id="RNA39548.1"/>
    </source>
</evidence>
<feature type="region of interest" description="Disordered" evidence="1">
    <location>
        <begin position="789"/>
        <end position="814"/>
    </location>
</feature>
<dbReference type="Gene3D" id="3.30.160.60">
    <property type="entry name" value="Classic Zinc Finger"/>
    <property type="match status" value="1"/>
</dbReference>
<dbReference type="STRING" id="10195.A0A3M7SVC9"/>
<feature type="region of interest" description="Disordered" evidence="1">
    <location>
        <begin position="455"/>
        <end position="479"/>
    </location>
</feature>
<dbReference type="SMART" id="SM00451">
    <property type="entry name" value="ZnF_U1"/>
    <property type="match status" value="1"/>
</dbReference>
<feature type="compositionally biased region" description="Basic and acidic residues" evidence="1">
    <location>
        <begin position="802"/>
        <end position="814"/>
    </location>
</feature>
<proteinExistence type="predicted"/>
<evidence type="ECO:0000256" key="1">
    <source>
        <dbReference type="SAM" id="MobiDB-lite"/>
    </source>
</evidence>
<reference evidence="3 4" key="1">
    <citation type="journal article" date="2018" name="Sci. Rep.">
        <title>Genomic signatures of local adaptation to the degree of environmental predictability in rotifers.</title>
        <authorList>
            <person name="Franch-Gras L."/>
            <person name="Hahn C."/>
            <person name="Garcia-Roger E.M."/>
            <person name="Carmona M.J."/>
            <person name="Serra M."/>
            <person name="Gomez A."/>
        </authorList>
    </citation>
    <scope>NUCLEOTIDE SEQUENCE [LARGE SCALE GENOMIC DNA]</scope>
    <source>
        <strain evidence="3">HYR1</strain>
    </source>
</reference>
<dbReference type="Pfam" id="PF12874">
    <property type="entry name" value="zf-met"/>
    <property type="match status" value="1"/>
</dbReference>
<dbReference type="PANTHER" id="PTHR31434">
    <property type="entry name" value="S PHASE CYCLIN A-ASSOCIATED PROTEIN IN THE ENDOPLASMIC RETICULUM"/>
    <property type="match status" value="1"/>
</dbReference>
<feature type="region of interest" description="Disordered" evidence="1">
    <location>
        <begin position="89"/>
        <end position="130"/>
    </location>
</feature>
<dbReference type="GO" id="GO:0008270">
    <property type="term" value="F:zinc ion binding"/>
    <property type="evidence" value="ECO:0007669"/>
    <property type="project" value="InterPro"/>
</dbReference>
<evidence type="ECO:0000313" key="4">
    <source>
        <dbReference type="Proteomes" id="UP000276133"/>
    </source>
</evidence>
<dbReference type="PROSITE" id="PS00028">
    <property type="entry name" value="ZINC_FINGER_C2H2_1"/>
    <property type="match status" value="1"/>
</dbReference>
<dbReference type="OrthoDB" id="71500at2759"/>
<accession>A0A3M7SVC9</accession>
<feature type="region of interest" description="Disordered" evidence="1">
    <location>
        <begin position="628"/>
        <end position="654"/>
    </location>
</feature>
<feature type="compositionally biased region" description="Acidic residues" evidence="1">
    <location>
        <begin position="460"/>
        <end position="479"/>
    </location>
</feature>
<gene>
    <name evidence="3" type="ORF">BpHYR1_012622</name>
</gene>
<comment type="caution">
    <text evidence="3">The sequence shown here is derived from an EMBL/GenBank/DDBJ whole genome shotgun (WGS) entry which is preliminary data.</text>
</comment>
<feature type="domain" description="C2H2-type" evidence="2">
    <location>
        <begin position="893"/>
        <end position="915"/>
    </location>
</feature>
<dbReference type="InterPro" id="IPR013087">
    <property type="entry name" value="Znf_C2H2_type"/>
</dbReference>
<dbReference type="InterPro" id="IPR036236">
    <property type="entry name" value="Znf_C2H2_sf"/>
</dbReference>
<dbReference type="InterPro" id="IPR003604">
    <property type="entry name" value="Matrin/U1-like-C_Znf_C2H2"/>
</dbReference>
<dbReference type="SUPFAM" id="SSF57667">
    <property type="entry name" value="beta-beta-alpha zinc fingers"/>
    <property type="match status" value="1"/>
</dbReference>
<dbReference type="Pfam" id="PF16501">
    <property type="entry name" value="SCAPER_N"/>
    <property type="match status" value="1"/>
</dbReference>
<protein>
    <submittedName>
        <fullName evidence="3">S phase cyclin A-associated in the endoplasmic reticulum-like isoform X1</fullName>
    </submittedName>
</protein>